<proteinExistence type="predicted"/>
<dbReference type="AlphaFoldDB" id="A0A7C3ZLM6"/>
<dbReference type="Pfam" id="PF10792">
    <property type="entry name" value="DUF2605"/>
    <property type="match status" value="1"/>
</dbReference>
<dbReference type="EMBL" id="DSPX01000091">
    <property type="protein sequence ID" value="HGG00804.1"/>
    <property type="molecule type" value="Genomic_DNA"/>
</dbReference>
<protein>
    <submittedName>
        <fullName evidence="1">DUF2605 domain-containing protein</fullName>
    </submittedName>
</protein>
<name>A0A7C3ZLM6_9CYAN</name>
<comment type="caution">
    <text evidence="1">The sequence shown here is derived from an EMBL/GenBank/DDBJ whole genome shotgun (WGS) entry which is preliminary data.</text>
</comment>
<dbReference type="InterPro" id="IPR019728">
    <property type="entry name" value="DUF2605"/>
</dbReference>
<reference evidence="1" key="1">
    <citation type="journal article" date="2020" name="mSystems">
        <title>Genome- and Community-Level Interaction Insights into Carbon Utilization and Element Cycling Functions of Hydrothermarchaeota in Hydrothermal Sediment.</title>
        <authorList>
            <person name="Zhou Z."/>
            <person name="Liu Y."/>
            <person name="Xu W."/>
            <person name="Pan J."/>
            <person name="Luo Z.H."/>
            <person name="Li M."/>
        </authorList>
    </citation>
    <scope>NUCLEOTIDE SEQUENCE [LARGE SCALE GENOMIC DNA]</scope>
    <source>
        <strain evidence="1">SpSt-374</strain>
    </source>
</reference>
<sequence length="111" mass="12774">MLNPNMPEPEFLKSLLEPLLEDFQYWFGRSRSLLETESIPFLGVEGQAQLHIRVQQAIEEVNTAKMLFQATGGQVGLEMEVLVTWHKLLTECWQVAMRFRAERSPSPELGK</sequence>
<organism evidence="1">
    <name type="scientific">Planktothricoides sp. SpSt-374</name>
    <dbReference type="NCBI Taxonomy" id="2282167"/>
    <lineage>
        <taxon>Bacteria</taxon>
        <taxon>Bacillati</taxon>
        <taxon>Cyanobacteriota</taxon>
        <taxon>Cyanophyceae</taxon>
        <taxon>Oscillatoriophycideae</taxon>
        <taxon>Oscillatoriales</taxon>
        <taxon>Oscillatoriaceae</taxon>
        <taxon>Planktothricoides</taxon>
    </lineage>
</organism>
<gene>
    <name evidence="1" type="ORF">ENR15_09180</name>
</gene>
<evidence type="ECO:0000313" key="1">
    <source>
        <dbReference type="EMBL" id="HGG00804.1"/>
    </source>
</evidence>
<accession>A0A7C3ZLM6</accession>